<keyword evidence="3" id="KW-1185">Reference proteome</keyword>
<reference evidence="2 3" key="1">
    <citation type="submission" date="2021-06" db="EMBL/GenBank/DDBJ databases">
        <title>Caerostris darwini draft genome.</title>
        <authorList>
            <person name="Kono N."/>
            <person name="Arakawa K."/>
        </authorList>
    </citation>
    <scope>NUCLEOTIDE SEQUENCE [LARGE SCALE GENOMIC DNA]</scope>
</reference>
<organism evidence="2 3">
    <name type="scientific">Caerostris darwini</name>
    <dbReference type="NCBI Taxonomy" id="1538125"/>
    <lineage>
        <taxon>Eukaryota</taxon>
        <taxon>Metazoa</taxon>
        <taxon>Ecdysozoa</taxon>
        <taxon>Arthropoda</taxon>
        <taxon>Chelicerata</taxon>
        <taxon>Arachnida</taxon>
        <taxon>Araneae</taxon>
        <taxon>Araneomorphae</taxon>
        <taxon>Entelegynae</taxon>
        <taxon>Araneoidea</taxon>
        <taxon>Araneidae</taxon>
        <taxon>Caerostris</taxon>
    </lineage>
</organism>
<proteinExistence type="predicted"/>
<comment type="caution">
    <text evidence="2">The sequence shown here is derived from an EMBL/GenBank/DDBJ whole genome shotgun (WGS) entry which is preliminary data.</text>
</comment>
<name>A0AAV4QUG7_9ARAC</name>
<evidence type="ECO:0000313" key="3">
    <source>
        <dbReference type="Proteomes" id="UP001054837"/>
    </source>
</evidence>
<dbReference type="Proteomes" id="UP001054837">
    <property type="component" value="Unassembled WGS sequence"/>
</dbReference>
<gene>
    <name evidence="2" type="ORF">CDAR_527941</name>
</gene>
<evidence type="ECO:0000256" key="1">
    <source>
        <dbReference type="SAM" id="MobiDB-lite"/>
    </source>
</evidence>
<dbReference type="EMBL" id="BPLQ01005055">
    <property type="protein sequence ID" value="GIY12464.1"/>
    <property type="molecule type" value="Genomic_DNA"/>
</dbReference>
<protein>
    <submittedName>
        <fullName evidence="2">Uncharacterized protein</fullName>
    </submittedName>
</protein>
<accession>A0AAV4QUG7</accession>
<evidence type="ECO:0000313" key="2">
    <source>
        <dbReference type="EMBL" id="GIY12464.1"/>
    </source>
</evidence>
<dbReference type="AlphaFoldDB" id="A0AAV4QUG7"/>
<sequence>MQSVERKQQQRATETVSAQKHDLPKTDTLTISYEQRRTGIFARMFYFGEKLYLSEAAADSLRRVPLNSSDVVPSLRFALTKYRFVSAAAAERVLFS</sequence>
<feature type="region of interest" description="Disordered" evidence="1">
    <location>
        <begin position="1"/>
        <end position="21"/>
    </location>
</feature>